<evidence type="ECO:0000256" key="1">
    <source>
        <dbReference type="ARBA" id="ARBA00022801"/>
    </source>
</evidence>
<keyword evidence="4" id="KW-1185">Reference proteome</keyword>
<dbReference type="RefSeq" id="WP_183776686.1">
    <property type="nucleotide sequence ID" value="NZ_JACIDK010000008.1"/>
</dbReference>
<comment type="caution">
    <text evidence="3">The sequence shown here is derived from an EMBL/GenBank/DDBJ whole genome shotgun (WGS) entry which is preliminary data.</text>
</comment>
<name>A0A840A5L3_9CAUL</name>
<proteinExistence type="predicted"/>
<evidence type="ECO:0000256" key="2">
    <source>
        <dbReference type="SAM" id="MobiDB-lite"/>
    </source>
</evidence>
<dbReference type="InterPro" id="IPR050261">
    <property type="entry name" value="FrsA_esterase"/>
</dbReference>
<dbReference type="Proteomes" id="UP000530564">
    <property type="component" value="Unassembled WGS sequence"/>
</dbReference>
<evidence type="ECO:0000313" key="3">
    <source>
        <dbReference type="EMBL" id="MBB3893279.1"/>
    </source>
</evidence>
<keyword evidence="1 3" id="KW-0378">Hydrolase</keyword>
<dbReference type="AlphaFoldDB" id="A0A840A5L3"/>
<reference evidence="3 4" key="1">
    <citation type="submission" date="2020-08" db="EMBL/GenBank/DDBJ databases">
        <title>Genomic Encyclopedia of Type Strains, Phase IV (KMG-IV): sequencing the most valuable type-strain genomes for metagenomic binning, comparative biology and taxonomic classification.</title>
        <authorList>
            <person name="Goeker M."/>
        </authorList>
    </citation>
    <scope>NUCLEOTIDE SEQUENCE [LARGE SCALE GENOMIC DNA]</scope>
    <source>
        <strain evidence="3 4">DSM 21793</strain>
    </source>
</reference>
<dbReference type="PANTHER" id="PTHR22946">
    <property type="entry name" value="DIENELACTONE HYDROLASE DOMAIN-CONTAINING PROTEIN-RELATED"/>
    <property type="match status" value="1"/>
</dbReference>
<dbReference type="InterPro" id="IPR029058">
    <property type="entry name" value="AB_hydrolase_fold"/>
</dbReference>
<feature type="compositionally biased region" description="Low complexity" evidence="2">
    <location>
        <begin position="89"/>
        <end position="99"/>
    </location>
</feature>
<protein>
    <submittedName>
        <fullName evidence="3">Dienelactone hydrolase</fullName>
    </submittedName>
</protein>
<organism evidence="3 4">
    <name type="scientific">Phenylobacterium haematophilum</name>
    <dbReference type="NCBI Taxonomy" id="98513"/>
    <lineage>
        <taxon>Bacteria</taxon>
        <taxon>Pseudomonadati</taxon>
        <taxon>Pseudomonadota</taxon>
        <taxon>Alphaproteobacteria</taxon>
        <taxon>Caulobacterales</taxon>
        <taxon>Caulobacteraceae</taxon>
        <taxon>Phenylobacterium</taxon>
    </lineage>
</organism>
<gene>
    <name evidence="3" type="ORF">GGQ61_004021</name>
</gene>
<feature type="region of interest" description="Disordered" evidence="2">
    <location>
        <begin position="89"/>
        <end position="118"/>
    </location>
</feature>
<sequence>MQFIAEKTADGVTRREFRLEVEGDAVPGCLWHPADAARPRPLILLGHGGSQHKKTANITEAAISHARELGFATLAIDAPGHGDRISREQAQAARAAALEAGRRAQEGGPPPARVSRIPGNAPKAVAEWRAALAAVQQLDVVGDHDRVGYWGVSMGTRFGVPFVAQEPKVACAIFGLFGVFPGLEDHRAAAAQIQVPLMFVFQWDDELMTRQQGMDLFDAFGSADKTMHVNPGGHVGIPAR</sequence>
<dbReference type="GO" id="GO:0052689">
    <property type="term" value="F:carboxylic ester hydrolase activity"/>
    <property type="evidence" value="ECO:0007669"/>
    <property type="project" value="UniProtKB-ARBA"/>
</dbReference>
<evidence type="ECO:0000313" key="4">
    <source>
        <dbReference type="Proteomes" id="UP000530564"/>
    </source>
</evidence>
<dbReference type="EMBL" id="JACIDK010000008">
    <property type="protein sequence ID" value="MBB3893279.1"/>
    <property type="molecule type" value="Genomic_DNA"/>
</dbReference>
<accession>A0A840A5L3</accession>
<dbReference type="Gene3D" id="3.40.50.1820">
    <property type="entry name" value="alpha/beta hydrolase"/>
    <property type="match status" value="1"/>
</dbReference>
<dbReference type="SUPFAM" id="SSF53474">
    <property type="entry name" value="alpha/beta-Hydrolases"/>
    <property type="match status" value="1"/>
</dbReference>
<dbReference type="PANTHER" id="PTHR22946:SF9">
    <property type="entry name" value="POLYKETIDE TRANSFERASE AF380"/>
    <property type="match status" value="1"/>
</dbReference>